<protein>
    <submittedName>
        <fullName evidence="3">Uncharacterized protein</fullName>
    </submittedName>
</protein>
<feature type="transmembrane region" description="Helical" evidence="2">
    <location>
        <begin position="58"/>
        <end position="78"/>
    </location>
</feature>
<accession>A0A2H3B3P1</accession>
<proteinExistence type="predicted"/>
<name>A0A2H3B3P1_9AGAR</name>
<dbReference type="AlphaFoldDB" id="A0A2H3B3P1"/>
<dbReference type="EMBL" id="KZ293458">
    <property type="protein sequence ID" value="PBK63504.1"/>
    <property type="molecule type" value="Genomic_DNA"/>
</dbReference>
<keyword evidence="4" id="KW-1185">Reference proteome</keyword>
<evidence type="ECO:0000313" key="3">
    <source>
        <dbReference type="EMBL" id="PBK63504.1"/>
    </source>
</evidence>
<reference evidence="4" key="1">
    <citation type="journal article" date="2017" name="Nat. Ecol. Evol.">
        <title>Genome expansion and lineage-specific genetic innovations in the forest pathogenic fungi Armillaria.</title>
        <authorList>
            <person name="Sipos G."/>
            <person name="Prasanna A.N."/>
            <person name="Walter M.C."/>
            <person name="O'Connor E."/>
            <person name="Balint B."/>
            <person name="Krizsan K."/>
            <person name="Kiss B."/>
            <person name="Hess J."/>
            <person name="Varga T."/>
            <person name="Slot J."/>
            <person name="Riley R."/>
            <person name="Boka B."/>
            <person name="Rigling D."/>
            <person name="Barry K."/>
            <person name="Lee J."/>
            <person name="Mihaltcheva S."/>
            <person name="LaButti K."/>
            <person name="Lipzen A."/>
            <person name="Waldron R."/>
            <person name="Moloney N.M."/>
            <person name="Sperisen C."/>
            <person name="Kredics L."/>
            <person name="Vagvoelgyi C."/>
            <person name="Patrignani A."/>
            <person name="Fitzpatrick D."/>
            <person name="Nagy I."/>
            <person name="Doyle S."/>
            <person name="Anderson J.B."/>
            <person name="Grigoriev I.V."/>
            <person name="Gueldener U."/>
            <person name="Muensterkoetter M."/>
            <person name="Nagy L.G."/>
        </authorList>
    </citation>
    <scope>NUCLEOTIDE SEQUENCE [LARGE SCALE GENOMIC DNA]</scope>
    <source>
        <strain evidence="4">28-4</strain>
    </source>
</reference>
<keyword evidence="2" id="KW-0812">Transmembrane</keyword>
<feature type="region of interest" description="Disordered" evidence="1">
    <location>
        <begin position="120"/>
        <end position="158"/>
    </location>
</feature>
<sequence length="158" mass="17131">MSAIRPQYIPSSTPGGATTTITFSRPSPPPPRSTAHPIPAANVLPTIVQCYDPVARGLATVAVFFAIGLLIFTTLLVLRLQKLKARIRRWELVGDDHEVLFQAPSDMSEHEDEKKALLGGVIEPELAEETQAGSTISEDDRKSELSAEGEGNQSLRKV</sequence>
<evidence type="ECO:0000256" key="1">
    <source>
        <dbReference type="SAM" id="MobiDB-lite"/>
    </source>
</evidence>
<dbReference type="Proteomes" id="UP000218334">
    <property type="component" value="Unassembled WGS sequence"/>
</dbReference>
<keyword evidence="2" id="KW-1133">Transmembrane helix</keyword>
<evidence type="ECO:0000313" key="4">
    <source>
        <dbReference type="Proteomes" id="UP000218334"/>
    </source>
</evidence>
<keyword evidence="2" id="KW-0472">Membrane</keyword>
<gene>
    <name evidence="3" type="ORF">ARMSODRAFT_963118</name>
</gene>
<evidence type="ECO:0000256" key="2">
    <source>
        <dbReference type="SAM" id="Phobius"/>
    </source>
</evidence>
<organism evidence="3 4">
    <name type="scientific">Armillaria solidipes</name>
    <dbReference type="NCBI Taxonomy" id="1076256"/>
    <lineage>
        <taxon>Eukaryota</taxon>
        <taxon>Fungi</taxon>
        <taxon>Dikarya</taxon>
        <taxon>Basidiomycota</taxon>
        <taxon>Agaricomycotina</taxon>
        <taxon>Agaricomycetes</taxon>
        <taxon>Agaricomycetidae</taxon>
        <taxon>Agaricales</taxon>
        <taxon>Marasmiineae</taxon>
        <taxon>Physalacriaceae</taxon>
        <taxon>Armillaria</taxon>
    </lineage>
</organism>